<keyword evidence="4" id="KW-1185">Reference proteome</keyword>
<dbReference type="InterPro" id="IPR008271">
    <property type="entry name" value="Ser/Thr_kinase_AS"/>
</dbReference>
<evidence type="ECO:0000256" key="1">
    <source>
        <dbReference type="SAM" id="MobiDB-lite"/>
    </source>
</evidence>
<organism evidence="3 4">
    <name type="scientific">Zancudomyces culisetae</name>
    <name type="common">Gut fungus</name>
    <name type="synonym">Smittium culisetae</name>
    <dbReference type="NCBI Taxonomy" id="1213189"/>
    <lineage>
        <taxon>Eukaryota</taxon>
        <taxon>Fungi</taxon>
        <taxon>Fungi incertae sedis</taxon>
        <taxon>Zoopagomycota</taxon>
        <taxon>Kickxellomycotina</taxon>
        <taxon>Harpellomycetes</taxon>
        <taxon>Harpellales</taxon>
        <taxon>Legeriomycetaceae</taxon>
        <taxon>Zancudomyces</taxon>
    </lineage>
</organism>
<gene>
    <name evidence="3" type="ORF">AX774_g8175</name>
</gene>
<sequence>MIWNKKHYTEEDAKGIIRQIASGVQYMHSNGIVHRDLKPENIMFKSKNFEDGIVIVDFGLARVVEDIKSTTGNSKNSTNKSFRETCKCTFDCDCDSHLKNEDEELFFDYDFISLCGTPGYIAPEVILRTGHGKAVDIWAIGVITYYILSGIPPFSSEEVRVEISNILMGKYGFENSKVWTKLSDLPTEFINKALKTNPADRPNIESLLADAWLTNSSDNKWRGTSNNFGDTTVDNSVLGTPNRNISKCVRDGDNKNSDNDKSGESINLLPYFTR</sequence>
<dbReference type="PROSITE" id="PS50011">
    <property type="entry name" value="PROTEIN_KINASE_DOM"/>
    <property type="match status" value="1"/>
</dbReference>
<reference evidence="4" key="1">
    <citation type="submission" date="2017-01" db="EMBL/GenBank/DDBJ databases">
        <authorList>
            <person name="Wang Y."/>
            <person name="White M."/>
            <person name="Kvist S."/>
            <person name="Moncalvo J.-M."/>
        </authorList>
    </citation>
    <scope>NUCLEOTIDE SEQUENCE [LARGE SCALE GENOMIC DNA]</scope>
    <source>
        <strain evidence="4">COL-18-3</strain>
    </source>
</reference>
<keyword evidence="3" id="KW-0418">Kinase</keyword>
<feature type="compositionally biased region" description="Basic and acidic residues" evidence="1">
    <location>
        <begin position="248"/>
        <end position="263"/>
    </location>
</feature>
<accession>A0A1R1PBX3</accession>
<dbReference type="InterPro" id="IPR000719">
    <property type="entry name" value="Prot_kinase_dom"/>
</dbReference>
<dbReference type="SUPFAM" id="SSF56112">
    <property type="entry name" value="Protein kinase-like (PK-like)"/>
    <property type="match status" value="1"/>
</dbReference>
<keyword evidence="3" id="KW-0808">Transferase</keyword>
<dbReference type="Gene3D" id="1.10.510.10">
    <property type="entry name" value="Transferase(Phosphotransferase) domain 1"/>
    <property type="match status" value="1"/>
</dbReference>
<dbReference type="PANTHER" id="PTHR24347">
    <property type="entry name" value="SERINE/THREONINE-PROTEIN KINASE"/>
    <property type="match status" value="1"/>
</dbReference>
<dbReference type="GO" id="GO:0004672">
    <property type="term" value="F:protein kinase activity"/>
    <property type="evidence" value="ECO:0007669"/>
    <property type="project" value="InterPro"/>
</dbReference>
<evidence type="ECO:0000313" key="4">
    <source>
        <dbReference type="Proteomes" id="UP000188320"/>
    </source>
</evidence>
<dbReference type="SMART" id="SM00220">
    <property type="entry name" value="S_TKc"/>
    <property type="match status" value="1"/>
</dbReference>
<evidence type="ECO:0000259" key="2">
    <source>
        <dbReference type="PROSITE" id="PS50011"/>
    </source>
</evidence>
<feature type="region of interest" description="Disordered" evidence="1">
    <location>
        <begin position="244"/>
        <end position="266"/>
    </location>
</feature>
<evidence type="ECO:0000313" key="3">
    <source>
        <dbReference type="EMBL" id="OMH78441.1"/>
    </source>
</evidence>
<protein>
    <submittedName>
        <fullName evidence="3">Calcium/calmodulin-dependent protein kinase type I</fullName>
    </submittedName>
</protein>
<feature type="domain" description="Protein kinase" evidence="2">
    <location>
        <begin position="1"/>
        <end position="213"/>
    </location>
</feature>
<dbReference type="AlphaFoldDB" id="A0A1R1PBX3"/>
<dbReference type="Pfam" id="PF00069">
    <property type="entry name" value="Pkinase"/>
    <property type="match status" value="2"/>
</dbReference>
<dbReference type="EMBL" id="LSSK01001925">
    <property type="protein sequence ID" value="OMH78441.1"/>
    <property type="molecule type" value="Genomic_DNA"/>
</dbReference>
<dbReference type="GO" id="GO:0005524">
    <property type="term" value="F:ATP binding"/>
    <property type="evidence" value="ECO:0007669"/>
    <property type="project" value="InterPro"/>
</dbReference>
<proteinExistence type="predicted"/>
<dbReference type="OrthoDB" id="40902at2759"/>
<name>A0A1R1PBX3_ZANCU</name>
<dbReference type="Proteomes" id="UP000188320">
    <property type="component" value="Unassembled WGS sequence"/>
</dbReference>
<dbReference type="InterPro" id="IPR011009">
    <property type="entry name" value="Kinase-like_dom_sf"/>
</dbReference>
<comment type="caution">
    <text evidence="3">The sequence shown here is derived from an EMBL/GenBank/DDBJ whole genome shotgun (WGS) entry which is preliminary data.</text>
</comment>
<dbReference type="PROSITE" id="PS00108">
    <property type="entry name" value="PROTEIN_KINASE_ST"/>
    <property type="match status" value="1"/>
</dbReference>